<evidence type="ECO:0000259" key="1">
    <source>
        <dbReference type="Pfam" id="PF06985"/>
    </source>
</evidence>
<dbReference type="RefSeq" id="XP_024726881.1">
    <property type="nucleotide sequence ID" value="XM_024888274.1"/>
</dbReference>
<gene>
    <name evidence="2" type="ORF">K444DRAFT_712134</name>
</gene>
<dbReference type="InterPro" id="IPR010730">
    <property type="entry name" value="HET"/>
</dbReference>
<organism evidence="2 3">
    <name type="scientific">Hyaloscypha bicolor E</name>
    <dbReference type="NCBI Taxonomy" id="1095630"/>
    <lineage>
        <taxon>Eukaryota</taxon>
        <taxon>Fungi</taxon>
        <taxon>Dikarya</taxon>
        <taxon>Ascomycota</taxon>
        <taxon>Pezizomycotina</taxon>
        <taxon>Leotiomycetes</taxon>
        <taxon>Helotiales</taxon>
        <taxon>Hyaloscyphaceae</taxon>
        <taxon>Hyaloscypha</taxon>
        <taxon>Hyaloscypha bicolor</taxon>
    </lineage>
</organism>
<feature type="domain" description="Heterokaryon incompatibility" evidence="1">
    <location>
        <begin position="12"/>
        <end position="96"/>
    </location>
</feature>
<dbReference type="PANTHER" id="PTHR10622:SF10">
    <property type="entry name" value="HET DOMAIN-CONTAINING PROTEIN"/>
    <property type="match status" value="1"/>
</dbReference>
<dbReference type="AlphaFoldDB" id="A0A2J6SGU8"/>
<name>A0A2J6SGU8_9HELO</name>
<evidence type="ECO:0000313" key="2">
    <source>
        <dbReference type="EMBL" id="PMD49977.1"/>
    </source>
</evidence>
<dbReference type="Proteomes" id="UP000235371">
    <property type="component" value="Unassembled WGS sequence"/>
</dbReference>
<dbReference type="STRING" id="1095630.A0A2J6SGU8"/>
<keyword evidence="3" id="KW-1185">Reference proteome</keyword>
<dbReference type="InParanoid" id="A0A2J6SGU8"/>
<dbReference type="EMBL" id="KZ613919">
    <property type="protein sequence ID" value="PMD49977.1"/>
    <property type="molecule type" value="Genomic_DNA"/>
</dbReference>
<reference evidence="2 3" key="1">
    <citation type="submission" date="2016-04" db="EMBL/GenBank/DDBJ databases">
        <title>A degradative enzymes factory behind the ericoid mycorrhizal symbiosis.</title>
        <authorList>
            <consortium name="DOE Joint Genome Institute"/>
            <person name="Martino E."/>
            <person name="Morin E."/>
            <person name="Grelet G."/>
            <person name="Kuo A."/>
            <person name="Kohler A."/>
            <person name="Daghino S."/>
            <person name="Barry K."/>
            <person name="Choi C."/>
            <person name="Cichocki N."/>
            <person name="Clum A."/>
            <person name="Copeland A."/>
            <person name="Hainaut M."/>
            <person name="Haridas S."/>
            <person name="Labutti K."/>
            <person name="Lindquist E."/>
            <person name="Lipzen A."/>
            <person name="Khouja H.-R."/>
            <person name="Murat C."/>
            <person name="Ohm R."/>
            <person name="Olson A."/>
            <person name="Spatafora J."/>
            <person name="Veneault-Fourrey C."/>
            <person name="Henrissat B."/>
            <person name="Grigoriev I."/>
            <person name="Martin F."/>
            <person name="Perotto S."/>
        </authorList>
    </citation>
    <scope>NUCLEOTIDE SEQUENCE [LARGE SCALE GENOMIC DNA]</scope>
    <source>
        <strain evidence="2 3">E</strain>
    </source>
</reference>
<accession>A0A2J6SGU8</accession>
<dbReference type="Pfam" id="PF06985">
    <property type="entry name" value="HET"/>
    <property type="match status" value="1"/>
</dbReference>
<dbReference type="PANTHER" id="PTHR10622">
    <property type="entry name" value="HET DOMAIN-CONTAINING PROTEIN"/>
    <property type="match status" value="1"/>
</dbReference>
<dbReference type="GeneID" id="36596350"/>
<protein>
    <recommendedName>
        <fullName evidence="1">Heterokaryon incompatibility domain-containing protein</fullName>
    </recommendedName>
</protein>
<evidence type="ECO:0000313" key="3">
    <source>
        <dbReference type="Proteomes" id="UP000235371"/>
    </source>
</evidence>
<sequence>MRLHGQGKQTPYAILSHTWGAKEVSFKDIQPENRAKKKGFVKIQGCCNQARLDGYDWVWVDSCCIDKSRSAELTEVINSMFKWYHDAGICYTYLGGVPRVGFDPEPKDLEDAFSKSRWFTQGWTL</sequence>
<dbReference type="OrthoDB" id="674604at2759"/>
<proteinExistence type="predicted"/>